<gene>
    <name evidence="1" type="ORF">CAEBREN_16315</name>
</gene>
<dbReference type="Gene3D" id="3.90.1600.10">
    <property type="entry name" value="Palm domain of DNA polymerase"/>
    <property type="match status" value="1"/>
</dbReference>
<reference evidence="2" key="1">
    <citation type="submission" date="2011-07" db="EMBL/GenBank/DDBJ databases">
        <authorList>
            <consortium name="Caenorhabditis brenneri Sequencing and Analysis Consortium"/>
            <person name="Wilson R.K."/>
        </authorList>
    </citation>
    <scope>NUCLEOTIDE SEQUENCE [LARGE SCALE GENOMIC DNA]</scope>
    <source>
        <strain evidence="2">PB2801</strain>
    </source>
</reference>
<evidence type="ECO:0000313" key="1">
    <source>
        <dbReference type="EMBL" id="EGT58307.1"/>
    </source>
</evidence>
<dbReference type="HOGENOM" id="CLU_125134_0_0_1"/>
<dbReference type="InParanoid" id="G0NDD5"/>
<dbReference type="EMBL" id="GL379867">
    <property type="protein sequence ID" value="EGT58307.1"/>
    <property type="molecule type" value="Genomic_DNA"/>
</dbReference>
<dbReference type="AlphaFoldDB" id="G0NDD5"/>
<keyword evidence="2" id="KW-1185">Reference proteome</keyword>
<name>G0NDD5_CAEBE</name>
<protein>
    <submittedName>
        <fullName evidence="1">Uncharacterized protein</fullName>
    </submittedName>
</protein>
<dbReference type="STRING" id="135651.G0NDD5"/>
<proteinExistence type="predicted"/>
<dbReference type="InterPro" id="IPR023211">
    <property type="entry name" value="DNA_pol_palm_dom_sf"/>
</dbReference>
<dbReference type="OrthoDB" id="6765744at2759"/>
<sequence length="165" mass="19177">MAQRVKRETVEVLIKPANFWKLMHNTALEIVDVRTVNDCMVVKFRRQTLTPSFSPDQTVKKTPSQIATQIGSFFGQLTDEVDGEMERFVTIGPKTYFYVEKKEEDERKTVRKGKGITINSSVDKKFTFALMKKMVDEVLEKRAEKTIAEFEQFTMTRNKNHQVFA</sequence>
<evidence type="ECO:0000313" key="2">
    <source>
        <dbReference type="Proteomes" id="UP000008068"/>
    </source>
</evidence>
<accession>G0NDD5</accession>
<organism evidence="2">
    <name type="scientific">Caenorhabditis brenneri</name>
    <name type="common">Nematode worm</name>
    <dbReference type="NCBI Taxonomy" id="135651"/>
    <lineage>
        <taxon>Eukaryota</taxon>
        <taxon>Metazoa</taxon>
        <taxon>Ecdysozoa</taxon>
        <taxon>Nematoda</taxon>
        <taxon>Chromadorea</taxon>
        <taxon>Rhabditida</taxon>
        <taxon>Rhabditina</taxon>
        <taxon>Rhabditomorpha</taxon>
        <taxon>Rhabditoidea</taxon>
        <taxon>Rhabditidae</taxon>
        <taxon>Peloderinae</taxon>
        <taxon>Caenorhabditis</taxon>
    </lineage>
</organism>
<dbReference type="Proteomes" id="UP000008068">
    <property type="component" value="Unassembled WGS sequence"/>
</dbReference>